<name>A0ACC3ABP2_9EURO</name>
<reference evidence="1" key="1">
    <citation type="submission" date="2022-10" db="EMBL/GenBank/DDBJ databases">
        <title>Culturing micro-colonial fungi from biological soil crusts in the Mojave desert and describing Neophaeococcomyces mojavensis, and introducing the new genera and species Taxawa tesnikishii.</title>
        <authorList>
            <person name="Kurbessoian T."/>
            <person name="Stajich J.E."/>
        </authorList>
    </citation>
    <scope>NUCLEOTIDE SEQUENCE</scope>
    <source>
        <strain evidence="1">JES_112</strain>
    </source>
</reference>
<organism evidence="1 2">
    <name type="scientific">Neophaeococcomyces mojaviensis</name>
    <dbReference type="NCBI Taxonomy" id="3383035"/>
    <lineage>
        <taxon>Eukaryota</taxon>
        <taxon>Fungi</taxon>
        <taxon>Dikarya</taxon>
        <taxon>Ascomycota</taxon>
        <taxon>Pezizomycotina</taxon>
        <taxon>Eurotiomycetes</taxon>
        <taxon>Chaetothyriomycetidae</taxon>
        <taxon>Chaetothyriales</taxon>
        <taxon>Chaetothyriales incertae sedis</taxon>
        <taxon>Neophaeococcomyces</taxon>
    </lineage>
</organism>
<accession>A0ACC3ABP2</accession>
<comment type="caution">
    <text evidence="1">The sequence shown here is derived from an EMBL/GenBank/DDBJ whole genome shotgun (WGS) entry which is preliminary data.</text>
</comment>
<protein>
    <submittedName>
        <fullName evidence="1">Uncharacterized protein</fullName>
    </submittedName>
</protein>
<dbReference type="Proteomes" id="UP001172386">
    <property type="component" value="Unassembled WGS sequence"/>
</dbReference>
<dbReference type="EMBL" id="JAPDRQ010000046">
    <property type="protein sequence ID" value="KAJ9658859.1"/>
    <property type="molecule type" value="Genomic_DNA"/>
</dbReference>
<evidence type="ECO:0000313" key="2">
    <source>
        <dbReference type="Proteomes" id="UP001172386"/>
    </source>
</evidence>
<gene>
    <name evidence="1" type="ORF">H2198_003429</name>
</gene>
<evidence type="ECO:0000313" key="1">
    <source>
        <dbReference type="EMBL" id="KAJ9658859.1"/>
    </source>
</evidence>
<sequence length="1337" mass="148801">MAPNMSLYSVQAVLILAADGSSDSSRIFAKYYEAPHTSTTHLPPAQPYKTVKEQKAFEKGLLEKTAKQTSDVILYDNKVIVFKQESDVMLYVVGGPEENEILLYNVILALRDSLSLLLKNSTDKRTIHDNYDLVTLAIDEILDDGIVLETDPVIVASRVSKAPAADAPNMKNIDLSEQGIQNLWEFGKKQGIEFVRRNLMKQRFSSLDVKVIAHELNQSLVTLRISNIYDLSSRIFLFKCAKPGAKAQLLVDSGFRCHLTSFTRTAASAPSQFVSRLRKYLKSRRITGVSQIGTDRVIEITFSDGQYRLFLEFFAAGNIVLTDAGLNVLTLLRQVSEGDEDVDVKLGGKYVLDAKQNFHGIPPVGQERIKESLEKQAAKFKDAQDVGGKKAKRHKAGDDLRRALSIGFPEFPPHLLEHVFTETGLDPATKLQDVLAKPETLQRVEEAMLKAGEIFRSFDQPGQRKGYIIAKVKSPADHTQSTDNTEQAPENLLYDDFHPFKPAQVIDKPNTRVLELDGFNKTVDEFYSSLESQKLESRLTEREEAAKKKLETAKHEHEKRLAGLQQVQEMHIRKAGAIEANTHRVEEAVAAVNGLIAQGMDWVDIGRLIENEQKRNNPVAQMIKLPLKLYENTVTLLLDEPGVEDDSDKEDADVTDEEVESDDESKPQKPTTTEKRLAIDIDLALSPWANARQYYDQKKTAANKENKTVAASEKALKSMQKKTEADLKKSLKQEKATLRPARKQFWFEKFLYFISSDGYLVLGGKDAQQNELLYRRYLKKGDVYVHADLHGASSVIVKNSPTTPDAPIPPSTLSQAGALSVCSSSAWDSKAVMAAWWVNADQVSKTAPTGEYLTTGGFMIRGQKNFLPPSQLLLGFACYWLISEESRANHGKHRLMRTESMLSGEAEALDADVRGLTIEDDEQEQENNEQDVVPDIEDAGSAAEEEIEEDNTAASREDEDDDEEQDRTEDEQEPRVNPLQFHNRRQHEEHRSTDETLEQTVEIDQKEVQQSDLDTKQPRISAGVSQREEDEEEEDEDEDDEDEEDEAGNTTPETTNTSQPQSTNVSTPRTSTPSTQPSNKPKQAPPKRGANTKAAKRRAAKYALQDEEDKALAMELLGSTKAQQRKAAEDEAKAARETKVAADKERRKAQHQKAADAEKARQERLERQRAKGDTIEAIDDDEDEGGDAAERAEQERREHMNLDLLVPFPEPGDELIAAVPVVAPWTALGRCKYKVKLQPGNVKKGKAIKEIVGTWTGLASRGSKVVDETNKDKERVWAQEIELMKSWRVEEIVGVVPVKGLRIMQGGGLAGQSASAGGGKAKGGSGARGGKGSKKGR</sequence>
<keyword evidence="2" id="KW-1185">Reference proteome</keyword>
<proteinExistence type="predicted"/>